<evidence type="ECO:0000256" key="9">
    <source>
        <dbReference type="ARBA" id="ARBA00023065"/>
    </source>
</evidence>
<keyword evidence="10" id="KW-0472">Membrane</keyword>
<dbReference type="AlphaFoldDB" id="A0A183F4Z5"/>
<comment type="function">
    <text evidence="12">Structural component of the gap junctions.</text>
</comment>
<dbReference type="OrthoDB" id="5813767at2759"/>
<sequence>MNFLSSAVSSIKPRLDDYGTDRLNYYYSTMVIMVLSVTITAKQYVGSPLQCWVPAQKGSADPYSYLRGALCNVRAFIILLLVQ</sequence>
<evidence type="ECO:0000256" key="8">
    <source>
        <dbReference type="ARBA" id="ARBA00022989"/>
    </source>
</evidence>
<dbReference type="GO" id="GO:0005921">
    <property type="term" value="C:gap junction"/>
    <property type="evidence" value="ECO:0007669"/>
    <property type="project" value="UniProtKB-SubCell"/>
</dbReference>
<keyword evidence="5" id="KW-0812">Transmembrane</keyword>
<dbReference type="Proteomes" id="UP000050761">
    <property type="component" value="Unassembled WGS sequence"/>
</dbReference>
<keyword evidence="11 12" id="KW-0407">Ion channel</keyword>
<evidence type="ECO:0000313" key="15">
    <source>
        <dbReference type="WBParaSite" id="HPBE_0000123701-mRNA-1"/>
    </source>
</evidence>
<gene>
    <name evidence="12" type="primary">inx</name>
    <name evidence="13" type="ORF">HPBE_LOCUS1238</name>
</gene>
<dbReference type="PANTHER" id="PTHR11893:SF21">
    <property type="entry name" value="INNEXIN EAT-5"/>
    <property type="match status" value="1"/>
</dbReference>
<evidence type="ECO:0000256" key="2">
    <source>
        <dbReference type="ARBA" id="ARBA00004651"/>
    </source>
</evidence>
<dbReference type="PROSITE" id="PS51013">
    <property type="entry name" value="PANNEXIN"/>
    <property type="match status" value="1"/>
</dbReference>
<dbReference type="GO" id="GO:0034220">
    <property type="term" value="P:monoatomic ion transmembrane transport"/>
    <property type="evidence" value="ECO:0007669"/>
    <property type="project" value="UniProtKB-KW"/>
</dbReference>
<evidence type="ECO:0000256" key="6">
    <source>
        <dbReference type="ARBA" id="ARBA00022868"/>
    </source>
</evidence>
<dbReference type="Pfam" id="PF00876">
    <property type="entry name" value="Innexin"/>
    <property type="match status" value="1"/>
</dbReference>
<accession>A0A3P7TCF5</accession>
<reference evidence="13 14" key="1">
    <citation type="submission" date="2018-11" db="EMBL/GenBank/DDBJ databases">
        <authorList>
            <consortium name="Pathogen Informatics"/>
        </authorList>
    </citation>
    <scope>NUCLEOTIDE SEQUENCE [LARGE SCALE GENOMIC DNA]</scope>
</reference>
<evidence type="ECO:0000256" key="3">
    <source>
        <dbReference type="ARBA" id="ARBA00022448"/>
    </source>
</evidence>
<evidence type="ECO:0000256" key="12">
    <source>
        <dbReference type="RuleBase" id="RU010713"/>
    </source>
</evidence>
<comment type="subcellular location">
    <subcellularLocation>
        <location evidence="1">Cell junction</location>
        <location evidence="1">Gap junction</location>
    </subcellularLocation>
    <subcellularLocation>
        <location evidence="2 12">Cell membrane</location>
        <topology evidence="2 12">Multi-pass membrane protein</topology>
    </subcellularLocation>
</comment>
<name>A0A183F4Z5_HELPZ</name>
<proteinExistence type="inferred from homology"/>
<keyword evidence="3 12" id="KW-0813">Transport</keyword>
<dbReference type="PANTHER" id="PTHR11893">
    <property type="entry name" value="INNEXIN"/>
    <property type="match status" value="1"/>
</dbReference>
<keyword evidence="14" id="KW-1185">Reference proteome</keyword>
<keyword evidence="6" id="KW-0303">Gap junction</keyword>
<keyword evidence="9 12" id="KW-0406">Ion transport</keyword>
<dbReference type="InterPro" id="IPR000990">
    <property type="entry name" value="Innexin"/>
</dbReference>
<dbReference type="EMBL" id="UZAH01001263">
    <property type="protein sequence ID" value="VDO19620.1"/>
    <property type="molecule type" value="Genomic_DNA"/>
</dbReference>
<organism evidence="14 15">
    <name type="scientific">Heligmosomoides polygyrus</name>
    <name type="common">Parasitic roundworm</name>
    <dbReference type="NCBI Taxonomy" id="6339"/>
    <lineage>
        <taxon>Eukaryota</taxon>
        <taxon>Metazoa</taxon>
        <taxon>Ecdysozoa</taxon>
        <taxon>Nematoda</taxon>
        <taxon>Chromadorea</taxon>
        <taxon>Rhabditida</taxon>
        <taxon>Rhabditina</taxon>
        <taxon>Rhabditomorpha</taxon>
        <taxon>Strongyloidea</taxon>
        <taxon>Heligmosomidae</taxon>
        <taxon>Heligmosomoides</taxon>
    </lineage>
</organism>
<evidence type="ECO:0000256" key="4">
    <source>
        <dbReference type="ARBA" id="ARBA00022475"/>
    </source>
</evidence>
<evidence type="ECO:0000256" key="11">
    <source>
        <dbReference type="ARBA" id="ARBA00023303"/>
    </source>
</evidence>
<evidence type="ECO:0000256" key="5">
    <source>
        <dbReference type="ARBA" id="ARBA00022692"/>
    </source>
</evidence>
<evidence type="ECO:0000256" key="7">
    <source>
        <dbReference type="ARBA" id="ARBA00022949"/>
    </source>
</evidence>
<keyword evidence="4" id="KW-1003">Cell membrane</keyword>
<accession>A0A183F4Z5</accession>
<evidence type="ECO:0000256" key="10">
    <source>
        <dbReference type="ARBA" id="ARBA00023136"/>
    </source>
</evidence>
<protein>
    <recommendedName>
        <fullName evidence="12">Innexin</fullName>
    </recommendedName>
</protein>
<dbReference type="GO" id="GO:0005886">
    <property type="term" value="C:plasma membrane"/>
    <property type="evidence" value="ECO:0007669"/>
    <property type="project" value="UniProtKB-SubCell"/>
</dbReference>
<evidence type="ECO:0000313" key="13">
    <source>
        <dbReference type="EMBL" id="VDO19620.1"/>
    </source>
</evidence>
<dbReference type="WBParaSite" id="HPBE_0000123701-mRNA-1">
    <property type="protein sequence ID" value="HPBE_0000123701-mRNA-1"/>
    <property type="gene ID" value="HPBE_0000123701"/>
</dbReference>
<evidence type="ECO:0000256" key="1">
    <source>
        <dbReference type="ARBA" id="ARBA00004610"/>
    </source>
</evidence>
<evidence type="ECO:0000313" key="14">
    <source>
        <dbReference type="Proteomes" id="UP000050761"/>
    </source>
</evidence>
<comment type="similarity">
    <text evidence="12">Belongs to the pannexin family.</text>
</comment>
<keyword evidence="7" id="KW-0965">Cell junction</keyword>
<dbReference type="GO" id="GO:0005243">
    <property type="term" value="F:gap junction channel activity"/>
    <property type="evidence" value="ECO:0007669"/>
    <property type="project" value="TreeGrafter"/>
</dbReference>
<keyword evidence="8" id="KW-1133">Transmembrane helix</keyword>
<reference evidence="15" key="2">
    <citation type="submission" date="2019-09" db="UniProtKB">
        <authorList>
            <consortium name="WormBaseParasite"/>
        </authorList>
    </citation>
    <scope>IDENTIFICATION</scope>
</reference>